<dbReference type="GeneID" id="113427455"/>
<dbReference type="Proteomes" id="UP000504612">
    <property type="component" value="Unplaced"/>
</dbReference>
<keyword evidence="1" id="KW-0175">Coiled coil</keyword>
<organism evidence="3 4">
    <name type="scientific">Notechis scutatus</name>
    <name type="common">mainland tiger snake</name>
    <dbReference type="NCBI Taxonomy" id="8663"/>
    <lineage>
        <taxon>Eukaryota</taxon>
        <taxon>Metazoa</taxon>
        <taxon>Chordata</taxon>
        <taxon>Craniata</taxon>
        <taxon>Vertebrata</taxon>
        <taxon>Euteleostomi</taxon>
        <taxon>Lepidosauria</taxon>
        <taxon>Squamata</taxon>
        <taxon>Bifurcata</taxon>
        <taxon>Unidentata</taxon>
        <taxon>Episquamata</taxon>
        <taxon>Toxicofera</taxon>
        <taxon>Serpentes</taxon>
        <taxon>Colubroidea</taxon>
        <taxon>Elapidae</taxon>
        <taxon>Hydrophiinae</taxon>
        <taxon>Notechis</taxon>
    </lineage>
</organism>
<evidence type="ECO:0000313" key="3">
    <source>
        <dbReference type="Proteomes" id="UP000504612"/>
    </source>
</evidence>
<reference evidence="4" key="1">
    <citation type="submission" date="2025-08" db="UniProtKB">
        <authorList>
            <consortium name="RefSeq"/>
        </authorList>
    </citation>
    <scope>IDENTIFICATION</scope>
</reference>
<keyword evidence="3" id="KW-1185">Reference proteome</keyword>
<evidence type="ECO:0000313" key="4">
    <source>
        <dbReference type="RefSeq" id="XP_026545754.1"/>
    </source>
</evidence>
<protein>
    <submittedName>
        <fullName evidence="4">Transmembrane and coiled-coil domain-containing protein 5B-like</fullName>
    </submittedName>
</protein>
<feature type="coiled-coil region" evidence="1">
    <location>
        <begin position="16"/>
        <end position="100"/>
    </location>
</feature>
<feature type="compositionally biased region" description="Basic and acidic residues" evidence="2">
    <location>
        <begin position="274"/>
        <end position="313"/>
    </location>
</feature>
<name>A0A6J1W0C5_9SAUR</name>
<dbReference type="InterPro" id="IPR042566">
    <property type="entry name" value="L1_C"/>
</dbReference>
<proteinExistence type="predicted"/>
<sequence length="313" mass="37547">MQATLLTIQETIMKLQENMTKNHGEMKTQMEEVKKEVRKDIQKLDEKVGQIQEVLQKNEQRLQTIEKRMEKTERKLELADERMQERYKEVENSLIQLEMERASFYLHFQNVVETKEEDLTDMMAETIAETLQREKSEIINELDEVYRVYTNYARRFRLPKEVHIRFARKKVSDIISLSREEPMTYKGKEIITLKQIPKRVQEQRKDYHFLAARLNKNNILFRWITPEGMLVSWQGKKVKIDTLEKAKEFYAQLLGTEELSSSTEELESASQDHQQLEKNGTEQEEEERKKEGRPQEENRIRTRAQTEARNYRN</sequence>
<gene>
    <name evidence="4" type="primary">LOC113427455</name>
</gene>
<feature type="region of interest" description="Disordered" evidence="2">
    <location>
        <begin position="260"/>
        <end position="313"/>
    </location>
</feature>
<dbReference type="AlphaFoldDB" id="A0A6J1W0C5"/>
<evidence type="ECO:0000256" key="2">
    <source>
        <dbReference type="SAM" id="MobiDB-lite"/>
    </source>
</evidence>
<evidence type="ECO:0000256" key="1">
    <source>
        <dbReference type="SAM" id="Coils"/>
    </source>
</evidence>
<accession>A0A6J1W0C5</accession>
<dbReference type="RefSeq" id="XP_026545754.1">
    <property type="nucleotide sequence ID" value="XM_026689969.1"/>
</dbReference>
<dbReference type="KEGG" id="nss:113427455"/>
<dbReference type="Gene3D" id="3.30.250.20">
    <property type="entry name" value="L1 transposable element, C-terminal domain"/>
    <property type="match status" value="1"/>
</dbReference>